<dbReference type="PANTHER" id="PTHR10683">
    <property type="entry name" value="TRANSALDOLASE"/>
    <property type="match status" value="1"/>
</dbReference>
<dbReference type="PANTHER" id="PTHR10683:SF40">
    <property type="entry name" value="FRUCTOSE-6-PHOSPHATE ALDOLASE 1-RELATED"/>
    <property type="match status" value="1"/>
</dbReference>
<dbReference type="PROSITE" id="PS01054">
    <property type="entry name" value="TRANSALDOLASE_1"/>
    <property type="match status" value="1"/>
</dbReference>
<comment type="subcellular location">
    <subcellularLocation>
        <location evidence="1">Cytoplasm</location>
    </subcellularLocation>
</comment>
<dbReference type="CDD" id="cd00956">
    <property type="entry name" value="Transaldolase_FSA"/>
    <property type="match status" value="1"/>
</dbReference>
<dbReference type="Gene3D" id="3.20.20.70">
    <property type="entry name" value="Aldolase class I"/>
    <property type="match status" value="1"/>
</dbReference>
<evidence type="ECO:0000256" key="2">
    <source>
        <dbReference type="ARBA" id="ARBA00022490"/>
    </source>
</evidence>
<dbReference type="InterPro" id="IPR013785">
    <property type="entry name" value="Aldolase_TIM"/>
</dbReference>
<reference evidence="4 5" key="1">
    <citation type="submission" date="2013-12" db="EMBL/GenBank/DDBJ databases">
        <title>Ecological redundancy of diverse viral populations within a natural community.</title>
        <authorList>
            <person name="Gregory A.C."/>
            <person name="LaButti K."/>
            <person name="Copeland A."/>
            <person name="Woyke T."/>
            <person name="Sullivan M.B."/>
        </authorList>
    </citation>
    <scope>NUCLEOTIDE SEQUENCE [LARGE SCALE GENOMIC DNA]</scope>
    <source>
        <strain evidence="4">Syn7803US103</strain>
    </source>
</reference>
<evidence type="ECO:0000256" key="3">
    <source>
        <dbReference type="ARBA" id="ARBA00023270"/>
    </source>
</evidence>
<keyword evidence="2" id="KW-0963">Cytoplasm</keyword>
<sequence>MYLDAATHRSIINPLNMKIFLDTADYEAIADRYKTGLVDGITTNPTLVRKSGVDYVEFIKTLATNFAFESISAEVEGDSCFEMLTNAIKYRDIADNVTIKLPLTVEGLKACKELTAQGVETNVTLCFSAAQAVMAAKAGATYISPFVGRLNDNSFSGVELVRAISGLYCAHGVRTKILAASLRDVHHVSRCFLYGANVCTLPPAVFDKMYNHVLTDSGLAIFEKDFKEING</sequence>
<dbReference type="PROSITE" id="PS00958">
    <property type="entry name" value="TRANSALDOLASE_2"/>
    <property type="match status" value="1"/>
</dbReference>
<dbReference type="InterPro" id="IPR001585">
    <property type="entry name" value="TAL/FSA"/>
</dbReference>
<dbReference type="GO" id="GO:0016832">
    <property type="term" value="F:aldehyde-lyase activity"/>
    <property type="evidence" value="ECO:0007669"/>
    <property type="project" value="InterPro"/>
</dbReference>
<evidence type="ECO:0000313" key="4">
    <source>
        <dbReference type="EMBL" id="AIX24074.1"/>
    </source>
</evidence>
<proteinExistence type="predicted"/>
<name>A0A0E3FCX0_9CAUD</name>
<keyword evidence="3" id="KW-0704">Schiff base</keyword>
<gene>
    <name evidence="4" type="ORF">Syn7803US103_179</name>
</gene>
<dbReference type="RefSeq" id="YP_009134161.1">
    <property type="nucleotide sequence ID" value="NC_026926.1"/>
</dbReference>
<evidence type="ECO:0000256" key="1">
    <source>
        <dbReference type="ARBA" id="ARBA00004496"/>
    </source>
</evidence>
<dbReference type="InterPro" id="IPR018225">
    <property type="entry name" value="Transaldolase_AS"/>
</dbReference>
<dbReference type="EMBL" id="KJ019069">
    <property type="protein sequence ID" value="AIX24074.1"/>
    <property type="molecule type" value="Genomic_DNA"/>
</dbReference>
<accession>A0A0E3FCX0</accession>
<dbReference type="GeneID" id="24171357"/>
<dbReference type="Proteomes" id="UP000033008">
    <property type="component" value="Segment"/>
</dbReference>
<dbReference type="Pfam" id="PF00923">
    <property type="entry name" value="TAL_FSA"/>
    <property type="match status" value="1"/>
</dbReference>
<dbReference type="FunFam" id="3.20.20.70:FF:000018">
    <property type="entry name" value="Probable transaldolase"/>
    <property type="match status" value="1"/>
</dbReference>
<dbReference type="InterPro" id="IPR033919">
    <property type="entry name" value="TSA/FSA_arc/bac"/>
</dbReference>
<dbReference type="KEGG" id="vg:24171357"/>
<protein>
    <submittedName>
        <fullName evidence="4">Transaldolase-like protein</fullName>
    </submittedName>
</protein>
<organism evidence="4 5">
    <name type="scientific">Synechococcus phage ACG-2014j</name>
    <dbReference type="NCBI Taxonomy" id="1493514"/>
    <lineage>
        <taxon>Viruses</taxon>
        <taxon>Duplodnaviria</taxon>
        <taxon>Heunggongvirae</taxon>
        <taxon>Uroviricota</taxon>
        <taxon>Caudoviricetes</taxon>
        <taxon>Pantevenvirales</taxon>
        <taxon>Kyanoviridae</taxon>
        <taxon>Potamoivirus</taxon>
        <taxon>Potamoivirus tusconj</taxon>
    </lineage>
</organism>
<dbReference type="SUPFAM" id="SSF51569">
    <property type="entry name" value="Aldolase"/>
    <property type="match status" value="1"/>
</dbReference>
<dbReference type="OrthoDB" id="8715at10239"/>
<evidence type="ECO:0000313" key="5">
    <source>
        <dbReference type="Proteomes" id="UP000033008"/>
    </source>
</evidence>
<dbReference type="GO" id="GO:0005975">
    <property type="term" value="P:carbohydrate metabolic process"/>
    <property type="evidence" value="ECO:0007669"/>
    <property type="project" value="InterPro"/>
</dbReference>